<gene>
    <name evidence="1" type="ORF">TRAPUB_13059</name>
</gene>
<dbReference type="AlphaFoldDB" id="A0A1M2VSE0"/>
<dbReference type="EMBL" id="MNAD01000776">
    <property type="protein sequence ID" value="OJT10460.1"/>
    <property type="molecule type" value="Genomic_DNA"/>
</dbReference>
<sequence length="111" mass="11729">MHGVRKTRIPTGSAVEAASIVEGPTHAPGRGGLPALIHPGKAAQEIVPALTAARGVGCIGDLIATRTLHIAPRRRYHWNCRSSFVWVAVSCGDVAADQPADEFLDLLMIVL</sequence>
<accession>A0A1M2VSE0</accession>
<organism evidence="1 2">
    <name type="scientific">Trametes pubescens</name>
    <name type="common">White-rot fungus</name>
    <dbReference type="NCBI Taxonomy" id="154538"/>
    <lineage>
        <taxon>Eukaryota</taxon>
        <taxon>Fungi</taxon>
        <taxon>Dikarya</taxon>
        <taxon>Basidiomycota</taxon>
        <taxon>Agaricomycotina</taxon>
        <taxon>Agaricomycetes</taxon>
        <taxon>Polyporales</taxon>
        <taxon>Polyporaceae</taxon>
        <taxon>Trametes</taxon>
    </lineage>
</organism>
<proteinExistence type="predicted"/>
<evidence type="ECO:0000313" key="1">
    <source>
        <dbReference type="EMBL" id="OJT10460.1"/>
    </source>
</evidence>
<protein>
    <submittedName>
        <fullName evidence="1">Uncharacterized protein</fullName>
    </submittedName>
</protein>
<name>A0A1M2VSE0_TRAPU</name>
<dbReference type="Proteomes" id="UP000184267">
    <property type="component" value="Unassembled WGS sequence"/>
</dbReference>
<reference evidence="1 2" key="1">
    <citation type="submission" date="2016-10" db="EMBL/GenBank/DDBJ databases">
        <title>Genome sequence of the basidiomycete white-rot fungus Trametes pubescens.</title>
        <authorList>
            <person name="Makela M.R."/>
            <person name="Granchi Z."/>
            <person name="Peng M."/>
            <person name="De Vries R.P."/>
            <person name="Grigoriev I."/>
            <person name="Riley R."/>
            <person name="Hilden K."/>
        </authorList>
    </citation>
    <scope>NUCLEOTIDE SEQUENCE [LARGE SCALE GENOMIC DNA]</scope>
    <source>
        <strain evidence="1 2">FBCC735</strain>
    </source>
</reference>
<comment type="caution">
    <text evidence="1">The sequence shown here is derived from an EMBL/GenBank/DDBJ whole genome shotgun (WGS) entry which is preliminary data.</text>
</comment>
<evidence type="ECO:0000313" key="2">
    <source>
        <dbReference type="Proteomes" id="UP000184267"/>
    </source>
</evidence>
<keyword evidence="2" id="KW-1185">Reference proteome</keyword>